<evidence type="ECO:0000313" key="4">
    <source>
        <dbReference type="Proteomes" id="UP000009168"/>
    </source>
</evidence>
<reference evidence="4" key="1">
    <citation type="journal article" date="2006" name="PLoS Biol.">
        <title>Macronuclear genome sequence of the ciliate Tetrahymena thermophila, a model eukaryote.</title>
        <authorList>
            <person name="Eisen J.A."/>
            <person name="Coyne R.S."/>
            <person name="Wu M."/>
            <person name="Wu D."/>
            <person name="Thiagarajan M."/>
            <person name="Wortman J.R."/>
            <person name="Badger J.H."/>
            <person name="Ren Q."/>
            <person name="Amedeo P."/>
            <person name="Jones K.M."/>
            <person name="Tallon L.J."/>
            <person name="Delcher A.L."/>
            <person name="Salzberg S.L."/>
            <person name="Silva J.C."/>
            <person name="Haas B.J."/>
            <person name="Majoros W.H."/>
            <person name="Farzad M."/>
            <person name="Carlton J.M."/>
            <person name="Smith R.K. Jr."/>
            <person name="Garg J."/>
            <person name="Pearlman R.E."/>
            <person name="Karrer K.M."/>
            <person name="Sun L."/>
            <person name="Manning G."/>
            <person name="Elde N.C."/>
            <person name="Turkewitz A.P."/>
            <person name="Asai D.J."/>
            <person name="Wilkes D.E."/>
            <person name="Wang Y."/>
            <person name="Cai H."/>
            <person name="Collins K."/>
            <person name="Stewart B.A."/>
            <person name="Lee S.R."/>
            <person name="Wilamowska K."/>
            <person name="Weinberg Z."/>
            <person name="Ruzzo W.L."/>
            <person name="Wloga D."/>
            <person name="Gaertig J."/>
            <person name="Frankel J."/>
            <person name="Tsao C.-C."/>
            <person name="Gorovsky M.A."/>
            <person name="Keeling P.J."/>
            <person name="Waller R.F."/>
            <person name="Patron N.J."/>
            <person name="Cherry J.M."/>
            <person name="Stover N.A."/>
            <person name="Krieger C.J."/>
            <person name="del Toro C."/>
            <person name="Ryder H.F."/>
            <person name="Williamson S.C."/>
            <person name="Barbeau R.A."/>
            <person name="Hamilton E.P."/>
            <person name="Orias E."/>
        </authorList>
    </citation>
    <scope>NUCLEOTIDE SEQUENCE [LARGE SCALE GENOMIC DNA]</scope>
    <source>
        <strain evidence="4">SB210</strain>
    </source>
</reference>
<evidence type="ECO:0000256" key="1">
    <source>
        <dbReference type="SAM" id="MobiDB-lite"/>
    </source>
</evidence>
<dbReference type="InParanoid" id="I7M8U2"/>
<name>I7M8U2_TETTS</name>
<feature type="compositionally biased region" description="Low complexity" evidence="1">
    <location>
        <begin position="746"/>
        <end position="759"/>
    </location>
</feature>
<accession>I7M8U2</accession>
<dbReference type="InterPro" id="IPR029060">
    <property type="entry name" value="PIN-like_dom_sf"/>
</dbReference>
<dbReference type="HOGENOM" id="CLU_305779_0_0_1"/>
<feature type="domain" description="Post-transcriptional regulator MKT1 C-terminal" evidence="2">
    <location>
        <begin position="784"/>
        <end position="926"/>
    </location>
</feature>
<dbReference type="GeneID" id="7831820"/>
<feature type="region of interest" description="Disordered" evidence="1">
    <location>
        <begin position="687"/>
        <end position="707"/>
    </location>
</feature>
<keyword evidence="4" id="KW-1185">Reference proteome</keyword>
<feature type="region of interest" description="Disordered" evidence="1">
    <location>
        <begin position="513"/>
        <end position="556"/>
    </location>
</feature>
<sequence>MLKEKFKEVGRLNNEIYQEDLSNIKDSILGISGSYFTKKIFENIYQYQDHSIGMSKKMLEQKVIKFKNLIEKYNIQIIIVFENLLSVRLNQRNSILKKTLVQHNVQFINTPYSEHAQLIYYFKNNLISGIVSDLDIIKYFSETNNYVIIDFILDSEQFEWIHLSKFLASMNLTHHYARQLLLQEQSQRKVQKDVIEQFDNIQKQKNFDRDSSVNHPSYKDQIFRIEYVPIINVSCNLQFYKQTIETPSMEDRMKKHFGILLPPTLYQFFAFDLISSDIFNIFGYQRFKYVPNIYDSKELKILITQTCQHYSKVISLIKQYLPETNSKSEIFNIISENEEYTKEKEQQQHIQQYPPSLAQHQSTQPIQNYEYVYSDIINEPTFQQAITSASSSPGTTQLKKGQLNNLNSNQNHLRQQYFNSFQVYQSDMNQANSDQKQSFQNQQYQQMQSNKQYQNQIQQLANNQNVNTSNNNINNNSFNSQKNQTNSLNEVNVQNEYQLIRILQKYVDIIRKNSKNPSRKNSENIKAQQQNGPDKRNNKTRNKLNNQVVDNQEDSYSNSLDCQKLTRLLQNQQNHMNSDEKNSSSYQLSDQEETVRHTASKSLGQNPLFQNKQISALQIFSLAALNFFNLQELIILSKQQITLQAKYLSKCSIDFSEQLIIFANIIQNQNLCNIFFSNLFFDPEEPYQKEQIQKDQGSKDQIPKDQQQSLETTIVNDQNNEQNQCSKEGSSTQKSQCATMPPLPPSANSQNLQAQQSQSIPKIAQSNPKDLFQKKLIDEKLPLEEKTYILVVSRIFSLSELSFKEWKNEDYYDFELTQYIKIIQSFQSILRNQFDCLMLCSYCYINNNHNMQSVLESKKYLPFRKNYNCGMGMLIILLLQNKLKIEDVLKDEENFPYIQQEMMQAFLLWDNIFNFIKQQQTDKYVDPSIVNMYGILNPSNEYLYKKIDRKILFGEENNQNTFNQLNNKQK</sequence>
<feature type="compositionally biased region" description="Polar residues" evidence="1">
    <location>
        <begin position="547"/>
        <end position="556"/>
    </location>
</feature>
<dbReference type="InterPro" id="IPR022039">
    <property type="entry name" value="MKT1_C"/>
</dbReference>
<dbReference type="Proteomes" id="UP000009168">
    <property type="component" value="Unassembled WGS sequence"/>
</dbReference>
<feature type="compositionally biased region" description="Polar residues" evidence="1">
    <location>
        <begin position="721"/>
        <end position="738"/>
    </location>
</feature>
<dbReference type="AlphaFoldDB" id="I7M8U2"/>
<protein>
    <submittedName>
        <fullName evidence="3">Temperature-dependent protein affecting M2 dsRNA replication protein</fullName>
    </submittedName>
</protein>
<organism evidence="3 4">
    <name type="scientific">Tetrahymena thermophila (strain SB210)</name>
    <dbReference type="NCBI Taxonomy" id="312017"/>
    <lineage>
        <taxon>Eukaryota</taxon>
        <taxon>Sar</taxon>
        <taxon>Alveolata</taxon>
        <taxon>Ciliophora</taxon>
        <taxon>Intramacronucleata</taxon>
        <taxon>Oligohymenophorea</taxon>
        <taxon>Hymenostomatida</taxon>
        <taxon>Tetrahymenina</taxon>
        <taxon>Tetrahymenidae</taxon>
        <taxon>Tetrahymena</taxon>
    </lineage>
</organism>
<evidence type="ECO:0000259" key="2">
    <source>
        <dbReference type="Pfam" id="PF12246"/>
    </source>
</evidence>
<dbReference type="RefSeq" id="XP_001019918.1">
    <property type="nucleotide sequence ID" value="XM_001019918.2"/>
</dbReference>
<feature type="region of interest" description="Disordered" evidence="1">
    <location>
        <begin position="574"/>
        <end position="599"/>
    </location>
</feature>
<evidence type="ECO:0000313" key="3">
    <source>
        <dbReference type="EMBL" id="EAR99673.1"/>
    </source>
</evidence>
<dbReference type="KEGG" id="tet:TTHERM_00590100"/>
<gene>
    <name evidence="3" type="ORF">TTHERM_00590100</name>
</gene>
<dbReference type="SUPFAM" id="SSF88723">
    <property type="entry name" value="PIN domain-like"/>
    <property type="match status" value="1"/>
</dbReference>
<dbReference type="Pfam" id="PF12246">
    <property type="entry name" value="MKT1_C"/>
    <property type="match status" value="1"/>
</dbReference>
<feature type="compositionally biased region" description="Basic and acidic residues" evidence="1">
    <location>
        <begin position="687"/>
        <end position="703"/>
    </location>
</feature>
<proteinExistence type="predicted"/>
<dbReference type="EMBL" id="GG662637">
    <property type="protein sequence ID" value="EAR99673.1"/>
    <property type="molecule type" value="Genomic_DNA"/>
</dbReference>
<feature type="region of interest" description="Disordered" evidence="1">
    <location>
        <begin position="721"/>
        <end position="760"/>
    </location>
</feature>